<evidence type="ECO:0000256" key="17">
    <source>
        <dbReference type="ARBA" id="ARBA00047816"/>
    </source>
</evidence>
<dbReference type="InterPro" id="IPR008972">
    <property type="entry name" value="Cupredoxin"/>
</dbReference>
<comment type="similarity">
    <text evidence="2">Belongs to the cytochrome c oxidase subunit 2 family.</text>
</comment>
<protein>
    <recommendedName>
        <fullName evidence="3">cytochrome-c oxidase</fullName>
        <ecNumber evidence="3">7.1.1.9</ecNumber>
    </recommendedName>
    <alternativeName>
        <fullName evidence="16">Cytochrome aa3 subunit 2</fullName>
    </alternativeName>
</protein>
<dbReference type="EMBL" id="JBHLUN010000017">
    <property type="protein sequence ID" value="MFC0410680.1"/>
    <property type="molecule type" value="Genomic_DNA"/>
</dbReference>
<dbReference type="NCBIfam" id="TIGR02866">
    <property type="entry name" value="CoxB"/>
    <property type="match status" value="1"/>
</dbReference>
<evidence type="ECO:0000256" key="10">
    <source>
        <dbReference type="ARBA" id="ARBA00022982"/>
    </source>
</evidence>
<keyword evidence="9" id="KW-1278">Translocase</keyword>
<feature type="domain" description="Cytochrome oxidase subunit II copper A binding" evidence="20">
    <location>
        <begin position="97"/>
        <end position="208"/>
    </location>
</feature>
<evidence type="ECO:0000256" key="16">
    <source>
        <dbReference type="ARBA" id="ARBA00031399"/>
    </source>
</evidence>
<evidence type="ECO:0000259" key="20">
    <source>
        <dbReference type="PROSITE" id="PS50857"/>
    </source>
</evidence>
<dbReference type="InterPro" id="IPR002429">
    <property type="entry name" value="CcO_II-like_C"/>
</dbReference>
<keyword evidence="4" id="KW-0813">Transport</keyword>
<dbReference type="InterPro" id="IPR014222">
    <property type="entry name" value="Cyt_c_oxidase_su2"/>
</dbReference>
<evidence type="ECO:0000313" key="22">
    <source>
        <dbReference type="EMBL" id="MFC0410680.1"/>
    </source>
</evidence>
<evidence type="ECO:0000256" key="9">
    <source>
        <dbReference type="ARBA" id="ARBA00022967"/>
    </source>
</evidence>
<dbReference type="InterPro" id="IPR045187">
    <property type="entry name" value="CcO_II"/>
</dbReference>
<evidence type="ECO:0000259" key="21">
    <source>
        <dbReference type="PROSITE" id="PS51007"/>
    </source>
</evidence>
<dbReference type="SUPFAM" id="SSF49503">
    <property type="entry name" value="Cupredoxins"/>
    <property type="match status" value="1"/>
</dbReference>
<proteinExistence type="inferred from homology"/>
<dbReference type="InterPro" id="IPR001505">
    <property type="entry name" value="Copper_CuA"/>
</dbReference>
<comment type="subcellular location">
    <subcellularLocation>
        <location evidence="1">Membrane</location>
        <topology evidence="1">Multi-pass membrane protein</topology>
    </subcellularLocation>
</comment>
<dbReference type="InterPro" id="IPR009056">
    <property type="entry name" value="Cyt_c-like_dom"/>
</dbReference>
<evidence type="ECO:0000256" key="1">
    <source>
        <dbReference type="ARBA" id="ARBA00004141"/>
    </source>
</evidence>
<comment type="caution">
    <text evidence="22">The sequence shown here is derived from an EMBL/GenBank/DDBJ whole genome shotgun (WGS) entry which is preliminary data.</text>
</comment>
<dbReference type="PROSITE" id="PS00078">
    <property type="entry name" value="COX2"/>
    <property type="match status" value="1"/>
</dbReference>
<evidence type="ECO:0000313" key="23">
    <source>
        <dbReference type="Proteomes" id="UP001589865"/>
    </source>
</evidence>
<sequence>MSELRFWPDQASDIAGRTDFLVLILLVITGAIMALVAFLLLGFAIRYRRGSSAKRGELPELLKKEVEIGWTFATLLLALFIFAWGSSTQLSADKPEPNAIEIHVVAKQWMWKVRHANGAGEIDALHVPRGEQVRLIMTSQDVIHSFFVPQFRVKQDVLPGRLTELRFTPTRAGTYNLFCAEYCGTLHAKMGGTVTVMEPDDYARWLTAQPQGDDMAKEGAALFTSLGCAGCHVGSSTVRAPRLNGIYGTQVQLAGGRTVTADEAYLRDSILQPTRDVVAGFGPQMPSFAGIVGEDDLQRLVAYIRSLHEGDQP</sequence>
<dbReference type="CDD" id="cd13915">
    <property type="entry name" value="CuRO_HCO_II_like_2"/>
    <property type="match status" value="1"/>
</dbReference>
<evidence type="ECO:0000256" key="14">
    <source>
        <dbReference type="ARBA" id="ARBA00023136"/>
    </source>
</evidence>
<dbReference type="Gene3D" id="1.10.287.90">
    <property type="match status" value="1"/>
</dbReference>
<dbReference type="EC" id="7.1.1.9" evidence="3"/>
<evidence type="ECO:0000256" key="3">
    <source>
        <dbReference type="ARBA" id="ARBA00012949"/>
    </source>
</evidence>
<keyword evidence="8 18" id="KW-0479">Metal-binding</keyword>
<accession>A0ABV6JZA9</accession>
<dbReference type="SUPFAM" id="SSF81464">
    <property type="entry name" value="Cytochrome c oxidase subunit II-like, transmembrane region"/>
    <property type="match status" value="1"/>
</dbReference>
<name>A0ABV6JZA9_9PROT</name>
<dbReference type="Proteomes" id="UP001589865">
    <property type="component" value="Unassembled WGS sequence"/>
</dbReference>
<evidence type="ECO:0000256" key="4">
    <source>
        <dbReference type="ARBA" id="ARBA00022448"/>
    </source>
</evidence>
<reference evidence="22 23" key="1">
    <citation type="submission" date="2024-09" db="EMBL/GenBank/DDBJ databases">
        <authorList>
            <person name="Sun Q."/>
            <person name="Mori K."/>
        </authorList>
    </citation>
    <scope>NUCLEOTIDE SEQUENCE [LARGE SCALE GENOMIC DNA]</scope>
    <source>
        <strain evidence="22 23">TBRC 5777</strain>
    </source>
</reference>
<dbReference type="Gene3D" id="2.60.40.420">
    <property type="entry name" value="Cupredoxins - blue copper proteins"/>
    <property type="match status" value="1"/>
</dbReference>
<keyword evidence="23" id="KW-1185">Reference proteome</keyword>
<evidence type="ECO:0000256" key="8">
    <source>
        <dbReference type="ARBA" id="ARBA00022723"/>
    </source>
</evidence>
<keyword evidence="10" id="KW-0249">Electron transport</keyword>
<feature type="domain" description="Cytochrome c" evidence="21">
    <location>
        <begin position="214"/>
        <end position="308"/>
    </location>
</feature>
<dbReference type="SUPFAM" id="SSF46626">
    <property type="entry name" value="Cytochrome c"/>
    <property type="match status" value="1"/>
</dbReference>
<evidence type="ECO:0000256" key="18">
    <source>
        <dbReference type="PROSITE-ProRule" id="PRU00433"/>
    </source>
</evidence>
<evidence type="ECO:0000256" key="2">
    <source>
        <dbReference type="ARBA" id="ARBA00007866"/>
    </source>
</evidence>
<dbReference type="PANTHER" id="PTHR22888">
    <property type="entry name" value="CYTOCHROME C OXIDASE, SUBUNIT II"/>
    <property type="match status" value="1"/>
</dbReference>
<dbReference type="Pfam" id="PF00116">
    <property type="entry name" value="COX2"/>
    <property type="match status" value="1"/>
</dbReference>
<evidence type="ECO:0000256" key="6">
    <source>
        <dbReference type="ARBA" id="ARBA00022660"/>
    </source>
</evidence>
<keyword evidence="11 19" id="KW-1133">Transmembrane helix</keyword>
<evidence type="ECO:0000256" key="12">
    <source>
        <dbReference type="ARBA" id="ARBA00023004"/>
    </source>
</evidence>
<evidence type="ECO:0000256" key="13">
    <source>
        <dbReference type="ARBA" id="ARBA00023008"/>
    </source>
</evidence>
<evidence type="ECO:0000256" key="15">
    <source>
        <dbReference type="ARBA" id="ARBA00024688"/>
    </source>
</evidence>
<keyword evidence="13" id="KW-0186">Copper</keyword>
<gene>
    <name evidence="22" type="primary">coxB</name>
    <name evidence="22" type="ORF">ACFFGY_20725</name>
</gene>
<keyword evidence="12 18" id="KW-0408">Iron</keyword>
<feature type="transmembrane region" description="Helical" evidence="19">
    <location>
        <begin position="66"/>
        <end position="85"/>
    </location>
</feature>
<keyword evidence="14 19" id="KW-0472">Membrane</keyword>
<comment type="function">
    <text evidence="15">Subunits I and II form the functional core of the enzyme complex. Electrons originating in cytochrome c are transferred via heme a and Cu(A) to the binuclear center formed by heme a3 and Cu(B).</text>
</comment>
<evidence type="ECO:0000256" key="19">
    <source>
        <dbReference type="SAM" id="Phobius"/>
    </source>
</evidence>
<evidence type="ECO:0000256" key="5">
    <source>
        <dbReference type="ARBA" id="ARBA00022617"/>
    </source>
</evidence>
<organism evidence="22 23">
    <name type="scientific">Roseomonas elaeocarpi</name>
    <dbReference type="NCBI Taxonomy" id="907779"/>
    <lineage>
        <taxon>Bacteria</taxon>
        <taxon>Pseudomonadati</taxon>
        <taxon>Pseudomonadota</taxon>
        <taxon>Alphaproteobacteria</taxon>
        <taxon>Acetobacterales</taxon>
        <taxon>Roseomonadaceae</taxon>
        <taxon>Roseomonas</taxon>
    </lineage>
</organism>
<dbReference type="Pfam" id="PF00034">
    <property type="entry name" value="Cytochrom_C"/>
    <property type="match status" value="1"/>
</dbReference>
<keyword evidence="5 18" id="KW-0349">Heme</keyword>
<comment type="catalytic activity">
    <reaction evidence="17">
        <text>4 Fe(II)-[cytochrome c] + O2 + 8 H(+)(in) = 4 Fe(III)-[cytochrome c] + 2 H2O + 4 H(+)(out)</text>
        <dbReference type="Rhea" id="RHEA:11436"/>
        <dbReference type="Rhea" id="RHEA-COMP:10350"/>
        <dbReference type="Rhea" id="RHEA-COMP:14399"/>
        <dbReference type="ChEBI" id="CHEBI:15377"/>
        <dbReference type="ChEBI" id="CHEBI:15378"/>
        <dbReference type="ChEBI" id="CHEBI:15379"/>
        <dbReference type="ChEBI" id="CHEBI:29033"/>
        <dbReference type="ChEBI" id="CHEBI:29034"/>
        <dbReference type="EC" id="7.1.1.9"/>
    </reaction>
</comment>
<feature type="transmembrane region" description="Helical" evidence="19">
    <location>
        <begin position="20"/>
        <end position="45"/>
    </location>
</feature>
<evidence type="ECO:0000256" key="7">
    <source>
        <dbReference type="ARBA" id="ARBA00022692"/>
    </source>
</evidence>
<dbReference type="PROSITE" id="PS50857">
    <property type="entry name" value="COX2_CUA"/>
    <property type="match status" value="1"/>
</dbReference>
<dbReference type="PROSITE" id="PS51007">
    <property type="entry name" value="CYTC"/>
    <property type="match status" value="1"/>
</dbReference>
<dbReference type="PANTHER" id="PTHR22888:SF9">
    <property type="entry name" value="CYTOCHROME C OXIDASE SUBUNIT 2"/>
    <property type="match status" value="1"/>
</dbReference>
<dbReference type="InterPro" id="IPR036257">
    <property type="entry name" value="Cyt_c_oxidase_su2_TM_sf"/>
</dbReference>
<keyword evidence="6" id="KW-0679">Respiratory chain</keyword>
<keyword evidence="7 19" id="KW-0812">Transmembrane</keyword>
<dbReference type="RefSeq" id="WP_377046435.1">
    <property type="nucleotide sequence ID" value="NZ_JBHLUN010000017.1"/>
</dbReference>
<evidence type="ECO:0000256" key="11">
    <source>
        <dbReference type="ARBA" id="ARBA00022989"/>
    </source>
</evidence>
<dbReference type="InterPro" id="IPR036909">
    <property type="entry name" value="Cyt_c-like_dom_sf"/>
</dbReference>